<dbReference type="AlphaFoldDB" id="A0A8E2DWA9"/>
<keyword evidence="3" id="KW-1185">Reference proteome</keyword>
<accession>A0A8E2DWA9</accession>
<dbReference type="Pfam" id="PF22939">
    <property type="entry name" value="WHD_GPIID"/>
    <property type="match status" value="1"/>
</dbReference>
<evidence type="ECO:0000259" key="1">
    <source>
        <dbReference type="Pfam" id="PF22939"/>
    </source>
</evidence>
<organism evidence="2 3">
    <name type="scientific">Lepidopterella palustris CBS 459.81</name>
    <dbReference type="NCBI Taxonomy" id="1314670"/>
    <lineage>
        <taxon>Eukaryota</taxon>
        <taxon>Fungi</taxon>
        <taxon>Dikarya</taxon>
        <taxon>Ascomycota</taxon>
        <taxon>Pezizomycotina</taxon>
        <taxon>Dothideomycetes</taxon>
        <taxon>Pleosporomycetidae</taxon>
        <taxon>Mytilinidiales</taxon>
        <taxon>Argynnaceae</taxon>
        <taxon>Lepidopterella</taxon>
    </lineage>
</organism>
<dbReference type="InterPro" id="IPR054471">
    <property type="entry name" value="GPIID_WHD"/>
</dbReference>
<gene>
    <name evidence="2" type="ORF">K432DRAFT_272316</name>
</gene>
<evidence type="ECO:0000313" key="2">
    <source>
        <dbReference type="EMBL" id="OCK72803.1"/>
    </source>
</evidence>
<dbReference type="EMBL" id="KV746444">
    <property type="protein sequence ID" value="OCK72803.1"/>
    <property type="molecule type" value="Genomic_DNA"/>
</dbReference>
<dbReference type="Proteomes" id="UP000250266">
    <property type="component" value="Unassembled WGS sequence"/>
</dbReference>
<protein>
    <recommendedName>
        <fullName evidence="1">GPI inositol-deacylase winged helix domain-containing protein</fullName>
    </recommendedName>
</protein>
<proteinExistence type="predicted"/>
<evidence type="ECO:0000313" key="3">
    <source>
        <dbReference type="Proteomes" id="UP000250266"/>
    </source>
</evidence>
<reference evidence="2 3" key="1">
    <citation type="journal article" date="2016" name="Nat. Commun.">
        <title>Ectomycorrhizal ecology is imprinted in the genome of the dominant symbiotic fungus Cenococcum geophilum.</title>
        <authorList>
            <consortium name="DOE Joint Genome Institute"/>
            <person name="Peter M."/>
            <person name="Kohler A."/>
            <person name="Ohm R.A."/>
            <person name="Kuo A."/>
            <person name="Krutzmann J."/>
            <person name="Morin E."/>
            <person name="Arend M."/>
            <person name="Barry K.W."/>
            <person name="Binder M."/>
            <person name="Choi C."/>
            <person name="Clum A."/>
            <person name="Copeland A."/>
            <person name="Grisel N."/>
            <person name="Haridas S."/>
            <person name="Kipfer T."/>
            <person name="LaButti K."/>
            <person name="Lindquist E."/>
            <person name="Lipzen A."/>
            <person name="Maire R."/>
            <person name="Meier B."/>
            <person name="Mihaltcheva S."/>
            <person name="Molinier V."/>
            <person name="Murat C."/>
            <person name="Poggeler S."/>
            <person name="Quandt C.A."/>
            <person name="Sperisen C."/>
            <person name="Tritt A."/>
            <person name="Tisserant E."/>
            <person name="Crous P.W."/>
            <person name="Henrissat B."/>
            <person name="Nehls U."/>
            <person name="Egli S."/>
            <person name="Spatafora J.W."/>
            <person name="Grigoriev I.V."/>
            <person name="Martin F.M."/>
        </authorList>
    </citation>
    <scope>NUCLEOTIDE SEQUENCE [LARGE SCALE GENOMIC DNA]</scope>
    <source>
        <strain evidence="2 3">CBS 459.81</strain>
    </source>
</reference>
<feature type="non-terminal residue" evidence="2">
    <location>
        <position position="75"/>
    </location>
</feature>
<feature type="non-terminal residue" evidence="2">
    <location>
        <position position="1"/>
    </location>
</feature>
<feature type="domain" description="GPI inositol-deacylase winged helix" evidence="1">
    <location>
        <begin position="5"/>
        <end position="75"/>
    </location>
</feature>
<sequence>KRFHIIVAAVRPLTLKEINIALAIKDHYRLHEGLNIKLKNEARIVIIIRNLCGLFVMIIDQKVYLIHQTAKEFLV</sequence>
<dbReference type="OrthoDB" id="163438at2759"/>
<name>A0A8E2DWA9_9PEZI</name>